<gene>
    <name evidence="10" type="ORF">JYZ213_LOCUS39310</name>
</gene>
<dbReference type="PANTHER" id="PTHR45641:SF1">
    <property type="entry name" value="AAA+ ATPASE DOMAIN-CONTAINING PROTEIN"/>
    <property type="match status" value="1"/>
</dbReference>
<dbReference type="AlphaFoldDB" id="A0A815MXG7"/>
<keyword evidence="6 8" id="KW-0802">TPR repeat</keyword>
<dbReference type="Pfam" id="PF13374">
    <property type="entry name" value="TPR_10"/>
    <property type="match status" value="2"/>
</dbReference>
<name>A0A815MXG7_9BILA</name>
<keyword evidence="5" id="KW-0677">Repeat</keyword>
<feature type="repeat" description="TPR" evidence="8">
    <location>
        <begin position="807"/>
        <end position="840"/>
    </location>
</feature>
<evidence type="ECO:0000256" key="3">
    <source>
        <dbReference type="ARBA" id="ARBA00022679"/>
    </source>
</evidence>
<feature type="repeat" description="TPR" evidence="8">
    <location>
        <begin position="639"/>
        <end position="672"/>
    </location>
</feature>
<dbReference type="Pfam" id="PF01129">
    <property type="entry name" value="ART"/>
    <property type="match status" value="1"/>
</dbReference>
<dbReference type="Proteomes" id="UP000663845">
    <property type="component" value="Unassembled WGS sequence"/>
</dbReference>
<dbReference type="GO" id="GO:0106274">
    <property type="term" value="F:NAD+-protein-arginine ADP-ribosyltransferase activity"/>
    <property type="evidence" value="ECO:0007669"/>
    <property type="project" value="UniProtKB-EC"/>
</dbReference>
<dbReference type="InterPro" id="IPR011990">
    <property type="entry name" value="TPR-like_helical_dom_sf"/>
</dbReference>
<protein>
    <recommendedName>
        <fullName evidence="9">NAD(P)(+)--arginine ADP-ribosyltransferase</fullName>
        <ecNumber evidence="9">2.4.2.31</ecNumber>
    </recommendedName>
    <alternativeName>
        <fullName evidence="9">Mono(ADP-ribosyl)transferase</fullName>
    </alternativeName>
</protein>
<comment type="similarity">
    <text evidence="1 9">Belongs to the Arg-specific ADP-ribosyltransferase family.</text>
</comment>
<feature type="repeat" description="TPR" evidence="8">
    <location>
        <begin position="681"/>
        <end position="714"/>
    </location>
</feature>
<keyword evidence="4" id="KW-0548">Nucleotidyltransferase</keyword>
<evidence type="ECO:0000256" key="4">
    <source>
        <dbReference type="ARBA" id="ARBA00022695"/>
    </source>
</evidence>
<dbReference type="SMART" id="SM00028">
    <property type="entry name" value="TPR"/>
    <property type="match status" value="11"/>
</dbReference>
<feature type="repeat" description="TPR" evidence="8">
    <location>
        <begin position="513"/>
        <end position="546"/>
    </location>
</feature>
<dbReference type="InterPro" id="IPR019734">
    <property type="entry name" value="TPR_rpt"/>
</dbReference>
<evidence type="ECO:0000256" key="1">
    <source>
        <dbReference type="ARBA" id="ARBA00009558"/>
    </source>
</evidence>
<proteinExistence type="inferred from homology"/>
<comment type="caution">
    <text evidence="10">The sequence shown here is derived from an EMBL/GenBank/DDBJ whole genome shotgun (WGS) entry which is preliminary data.</text>
</comment>
<feature type="repeat" description="TPR" evidence="8">
    <location>
        <begin position="597"/>
        <end position="630"/>
    </location>
</feature>
<dbReference type="PROSITE" id="PS51996">
    <property type="entry name" value="TR_MART"/>
    <property type="match status" value="1"/>
</dbReference>
<reference evidence="10" key="1">
    <citation type="submission" date="2021-02" db="EMBL/GenBank/DDBJ databases">
        <authorList>
            <person name="Nowell W R."/>
        </authorList>
    </citation>
    <scope>NUCLEOTIDE SEQUENCE</scope>
</reference>
<feature type="repeat" description="TPR" evidence="8">
    <location>
        <begin position="471"/>
        <end position="504"/>
    </location>
</feature>
<dbReference type="Gene3D" id="1.25.40.10">
    <property type="entry name" value="Tetratricopeptide repeat domain"/>
    <property type="match status" value="3"/>
</dbReference>
<dbReference type="EMBL" id="CAJNOG010001261">
    <property type="protein sequence ID" value="CAF1426546.1"/>
    <property type="molecule type" value="Genomic_DNA"/>
</dbReference>
<evidence type="ECO:0000256" key="5">
    <source>
        <dbReference type="ARBA" id="ARBA00022737"/>
    </source>
</evidence>
<keyword evidence="2 9" id="KW-0328">Glycosyltransferase</keyword>
<dbReference type="GO" id="GO:0016779">
    <property type="term" value="F:nucleotidyltransferase activity"/>
    <property type="evidence" value="ECO:0007669"/>
    <property type="project" value="UniProtKB-KW"/>
</dbReference>
<dbReference type="Pfam" id="PF13424">
    <property type="entry name" value="TPR_12"/>
    <property type="match status" value="4"/>
</dbReference>
<evidence type="ECO:0000256" key="9">
    <source>
        <dbReference type="RuleBase" id="RU361228"/>
    </source>
</evidence>
<dbReference type="PANTHER" id="PTHR45641">
    <property type="entry name" value="TETRATRICOPEPTIDE REPEAT PROTEIN (AFU_ORTHOLOGUE AFUA_6G03870)"/>
    <property type="match status" value="1"/>
</dbReference>
<evidence type="ECO:0000256" key="8">
    <source>
        <dbReference type="PROSITE-ProRule" id="PRU00339"/>
    </source>
</evidence>
<comment type="catalytic activity">
    <reaction evidence="7 9">
        <text>L-arginyl-[protein] + NAD(+) = N(omega)-(ADP-D-ribosyl)-L-arginyl-[protein] + nicotinamide + H(+)</text>
        <dbReference type="Rhea" id="RHEA:19149"/>
        <dbReference type="Rhea" id="RHEA-COMP:10532"/>
        <dbReference type="Rhea" id="RHEA-COMP:15087"/>
        <dbReference type="ChEBI" id="CHEBI:15378"/>
        <dbReference type="ChEBI" id="CHEBI:17154"/>
        <dbReference type="ChEBI" id="CHEBI:29965"/>
        <dbReference type="ChEBI" id="CHEBI:57540"/>
        <dbReference type="ChEBI" id="CHEBI:142554"/>
        <dbReference type="EC" id="2.4.2.31"/>
    </reaction>
</comment>
<evidence type="ECO:0000256" key="6">
    <source>
        <dbReference type="ARBA" id="ARBA00022803"/>
    </source>
</evidence>
<dbReference type="SUPFAM" id="SSF48452">
    <property type="entry name" value="TPR-like"/>
    <property type="match status" value="3"/>
</dbReference>
<feature type="repeat" description="TPR" evidence="8">
    <location>
        <begin position="723"/>
        <end position="756"/>
    </location>
</feature>
<evidence type="ECO:0000313" key="10">
    <source>
        <dbReference type="EMBL" id="CAF1426546.1"/>
    </source>
</evidence>
<feature type="repeat" description="TPR" evidence="8">
    <location>
        <begin position="555"/>
        <end position="588"/>
    </location>
</feature>
<keyword evidence="3 9" id="KW-0808">Transferase</keyword>
<feature type="repeat" description="TPR" evidence="8">
    <location>
        <begin position="765"/>
        <end position="798"/>
    </location>
</feature>
<dbReference type="SUPFAM" id="SSF56399">
    <property type="entry name" value="ADP-ribosylation"/>
    <property type="match status" value="1"/>
</dbReference>
<sequence>MGKCMPKCLKPSISLESIITVVEDRATQTIVSSTISRRTLSFTRPWRVRIVQNFALLWLDSNIDELDPDFKYSLAQLRRIVNSIHTFTNPDSCVNFLNEIKNEKAFLLISGRFCQSVIPVIHDAAQLDSIYIFCENKSKYEQWALDWTKIKGVFTQIETICDALKQDTQQCNYDSVSISVTSKNVDRLEPSFMYTQLLKEILLDMEYDDTAKTELVEFCREQFHDNPHELQIIDEFQRDYHVHTPIWWYTCECFTYQLLNRALRIQDVEIIIKMGFFLRDVHRHLEELHSKIDPSIFITVYRGKSMSVADFDEIKNRKDGLLAFNTFLSTSLNEEVSLQFAKKSLKKAGTIGVLFQITVDPSVPSTPFAPIRAVSAIPSEDEILFSMHTVFRIAEIKQIEERLWRVELTSTTDDDQDLKRLTEYMREEKSKSTKWEQLGYLLIKMGNFDKAEEIFHILLEQTFKDDEQLHPSLYSYLGDIKCSKGDYKGALEFYENSLEIRQKYPNTKPSDLVHNYNNIGLMHDNMAEYSKALEFYHKSFEIGEKFLPSNEISFAETCNNIGAAYCHLGDYTKALEFYEKSREICIESLPTNHPDLATVNSNIGEIHHRIKQYSQAVAAYEKTLEIRQKILPPNHPDLAIIHNSIGLLHCNMGEYSKALESFQMDLDIKEKSLSQNHPNFAITYNNMGLVYSNMKDYAKALEFYQKSLDISLKSLPPNHPDLATTYNNIGLIHSAMGDYSKALEFIEKSLAIKEETLPSNHPDLAANHNNIGLIYWNMGEYSKALPYYERAVEIAENTLSKNDPALASILNTIGLVHIQMENYLKALEFLKKSLVIKEEILPSDHPDLANTCNHIGLIYYNLKEYSKALPYYERAVEIGQRALPPNHPYLQAYQNVLADVQMKCDVNQFDVY</sequence>
<evidence type="ECO:0000313" key="11">
    <source>
        <dbReference type="Proteomes" id="UP000663845"/>
    </source>
</evidence>
<feature type="repeat" description="TPR" evidence="8">
    <location>
        <begin position="849"/>
        <end position="882"/>
    </location>
</feature>
<organism evidence="10 11">
    <name type="scientific">Adineta steineri</name>
    <dbReference type="NCBI Taxonomy" id="433720"/>
    <lineage>
        <taxon>Eukaryota</taxon>
        <taxon>Metazoa</taxon>
        <taxon>Spiralia</taxon>
        <taxon>Gnathifera</taxon>
        <taxon>Rotifera</taxon>
        <taxon>Eurotatoria</taxon>
        <taxon>Bdelloidea</taxon>
        <taxon>Adinetida</taxon>
        <taxon>Adinetidae</taxon>
        <taxon>Adineta</taxon>
    </lineage>
</organism>
<keyword evidence="9" id="KW-0521">NADP</keyword>
<accession>A0A815MXG7</accession>
<keyword evidence="9" id="KW-0520">NAD</keyword>
<dbReference type="EC" id="2.4.2.31" evidence="9"/>
<evidence type="ECO:0000256" key="7">
    <source>
        <dbReference type="ARBA" id="ARBA00047597"/>
    </source>
</evidence>
<dbReference type="Gene3D" id="3.90.176.10">
    <property type="entry name" value="Toxin ADP-ribosyltransferase, Chain A, domain 1"/>
    <property type="match status" value="1"/>
</dbReference>
<dbReference type="InterPro" id="IPR000768">
    <property type="entry name" value="ART"/>
</dbReference>
<evidence type="ECO:0000256" key="2">
    <source>
        <dbReference type="ARBA" id="ARBA00022676"/>
    </source>
</evidence>
<dbReference type="PROSITE" id="PS50005">
    <property type="entry name" value="TPR"/>
    <property type="match status" value="10"/>
</dbReference>
<dbReference type="PROSITE" id="PS50293">
    <property type="entry name" value="TPR_REGION"/>
    <property type="match status" value="3"/>
</dbReference>